<sequence>MDATQSDTFFSMQNDPAEYLTDAAQRMVLYWDAMRQRGNQYLEHMAQLAPHVLQFDYELIMSGKDLPQPVNYGLVKIIPPEGTMVDETRRPFVVIDPRAGHGPGIGGFKADSEIGVALKAGHPCYFIGFLPMPEKGQTIETVMKAEAAFLERVIERHPEAAGRPVLIGNCQAGWAVMMLAATHPHLCGPIISAGAPLSYWAGVRGKNPMRYSGGLLGGSWLTALTSDLGNGLFDGAWLVQNFEGQNPANTLWSKQYNLYSKIDTEVPRYLGFERWWGGHVLLNDEEIQYIVDNLFVGNKLSTAGILSEEGVQIDLRTIRSPIICFCSKGDNITPPQQALGWIPDLYESVEDIVAAGQTIVYAVHEHIGHLGIFVAGSIATKEHQEFAHNIDFIDCLPPGLYEAVIEEVGSDAANPDLINADHISRFEARTPDDIRAMGGNTPEDERCFAAAERLSEVNLGLYRTLWQPFIRALGNDETAEWMRRMHPLRSGYEIFSDRNPLMAPLESAAKTVRENRKPVKTENVFWQWQSVFSDGIEESLDIYRQTIEDLSEKMFFGLYENPITQAMLGLRSSDDPIRPSPGHDPLHLAYVERRMEELRTSMDQGGPREAVIRSIIYIRMPDNAPDERGFAMLNRIQKLYASDITLDELKTLIREQLFMLLLDENRALETIPGLLKGYEDKGPQLLTLVQQVVTAKGALTKPLEKRLASVEKLFVSKKKK</sequence>
<dbReference type="SUPFAM" id="SSF53474">
    <property type="entry name" value="alpha/beta-Hydrolases"/>
    <property type="match status" value="1"/>
</dbReference>
<dbReference type="InterPro" id="IPR029058">
    <property type="entry name" value="AB_hydrolase_fold"/>
</dbReference>
<gene>
    <name evidence="1" type="ORF">DSLASN_26010</name>
</gene>
<evidence type="ECO:0000313" key="2">
    <source>
        <dbReference type="Proteomes" id="UP001320148"/>
    </source>
</evidence>
<protein>
    <submittedName>
        <fullName evidence="1">3-hydroxyalkanoate synthetase</fullName>
    </submittedName>
</protein>
<dbReference type="PANTHER" id="PTHR36837">
    <property type="entry name" value="POLY(3-HYDROXYALKANOATE) POLYMERASE SUBUNIT PHAC"/>
    <property type="match status" value="1"/>
</dbReference>
<dbReference type="Proteomes" id="UP001320148">
    <property type="component" value="Chromosome"/>
</dbReference>
<dbReference type="InterPro" id="IPR051321">
    <property type="entry name" value="PHA/PHB_synthase"/>
</dbReference>
<dbReference type="PANTHER" id="PTHR36837:SF2">
    <property type="entry name" value="POLY(3-HYDROXYALKANOATE) POLYMERASE SUBUNIT PHAC"/>
    <property type="match status" value="1"/>
</dbReference>
<accession>A0ABM7PII1</accession>
<reference evidence="1 2" key="1">
    <citation type="submission" date="2021-02" db="EMBL/GenBank/DDBJ databases">
        <title>Complete genome of Desulfoluna sp. strain ASN36.</title>
        <authorList>
            <person name="Takahashi A."/>
            <person name="Kojima H."/>
            <person name="Fukui M."/>
        </authorList>
    </citation>
    <scope>NUCLEOTIDE SEQUENCE [LARGE SCALE GENOMIC DNA]</scope>
    <source>
        <strain evidence="1 2">ASN36</strain>
    </source>
</reference>
<organism evidence="1 2">
    <name type="scientific">Desulfoluna limicola</name>
    <dbReference type="NCBI Taxonomy" id="2810562"/>
    <lineage>
        <taxon>Bacteria</taxon>
        <taxon>Pseudomonadati</taxon>
        <taxon>Thermodesulfobacteriota</taxon>
        <taxon>Desulfobacteria</taxon>
        <taxon>Desulfobacterales</taxon>
        <taxon>Desulfolunaceae</taxon>
        <taxon>Desulfoluna</taxon>
    </lineage>
</organism>
<dbReference type="EMBL" id="AP024488">
    <property type="protein sequence ID" value="BCS96969.1"/>
    <property type="molecule type" value="Genomic_DNA"/>
</dbReference>
<name>A0ABM7PII1_9BACT</name>
<dbReference type="RefSeq" id="WP_236888403.1">
    <property type="nucleotide sequence ID" value="NZ_AP024488.1"/>
</dbReference>
<dbReference type="Gene3D" id="3.40.50.1820">
    <property type="entry name" value="alpha/beta hydrolase"/>
    <property type="match status" value="1"/>
</dbReference>
<dbReference type="Pfam" id="PF11339">
    <property type="entry name" value="DUF3141"/>
    <property type="match status" value="1"/>
</dbReference>
<dbReference type="InterPro" id="IPR024501">
    <property type="entry name" value="DUF3141"/>
</dbReference>
<proteinExistence type="predicted"/>
<keyword evidence="2" id="KW-1185">Reference proteome</keyword>
<evidence type="ECO:0000313" key="1">
    <source>
        <dbReference type="EMBL" id="BCS96969.1"/>
    </source>
</evidence>